<comment type="caution">
    <text evidence="4">The sequence shown here is derived from an EMBL/GenBank/DDBJ whole genome shotgun (WGS) entry which is preliminary data.</text>
</comment>
<dbReference type="PANTHER" id="PTHR31286:SF167">
    <property type="entry name" value="OS09G0268800 PROTEIN"/>
    <property type="match status" value="1"/>
</dbReference>
<evidence type="ECO:0000259" key="2">
    <source>
        <dbReference type="Pfam" id="PF14111"/>
    </source>
</evidence>
<gene>
    <name evidence="4" type="ORF">WN944_006133</name>
</gene>
<proteinExistence type="predicted"/>
<sequence>MDAQALIKLCKSLSIDEDVKDTVTLDGDLHKNGENMISFCLAGRVLTTNEVNRKAFKNMVQQSSRVLREVIVESMGNNTFIFKFSSEADKRRILSTGPWHLNKAPVVLTEVTGLGEITKHDFSQSPFWIQIHSVPLMCMNNEMARIIGSKVGKVLEVDLNGTSECLGKFLRIIIMLGITKPLKKGVRVKLQVANISAVLPIFYEKLLEFCIICGCMGHLFRECAEYNAMQPLEQGSCEFPYKEWMQVKAVVDKTKNKYRGRGESSKVKSPDEVQDQGNNGGESDPNPISQSVQDQTHDPAQKAKEKQDGTVEVEWSERYRQQLLNNPADSHENLQLERLGFGEAPNDPRSL</sequence>
<dbReference type="Proteomes" id="UP001428341">
    <property type="component" value="Unassembled WGS sequence"/>
</dbReference>
<evidence type="ECO:0000259" key="3">
    <source>
        <dbReference type="Pfam" id="PF14392"/>
    </source>
</evidence>
<dbReference type="PANTHER" id="PTHR31286">
    <property type="entry name" value="GLYCINE-RICH CELL WALL STRUCTURAL PROTEIN 1.8-LIKE"/>
    <property type="match status" value="1"/>
</dbReference>
<dbReference type="Pfam" id="PF14392">
    <property type="entry name" value="zf-CCHC_4"/>
    <property type="match status" value="1"/>
</dbReference>
<dbReference type="InterPro" id="IPR025558">
    <property type="entry name" value="DUF4283"/>
</dbReference>
<evidence type="ECO:0000313" key="5">
    <source>
        <dbReference type="Proteomes" id="UP001428341"/>
    </source>
</evidence>
<name>A0AAP0MNT2_9ROSI</name>
<evidence type="ECO:0008006" key="6">
    <source>
        <dbReference type="Google" id="ProtNLM"/>
    </source>
</evidence>
<accession>A0AAP0MNT2</accession>
<dbReference type="InterPro" id="IPR025836">
    <property type="entry name" value="Zn_knuckle_CX2CX4HX4C"/>
</dbReference>
<evidence type="ECO:0000256" key="1">
    <source>
        <dbReference type="SAM" id="MobiDB-lite"/>
    </source>
</evidence>
<feature type="compositionally biased region" description="Basic and acidic residues" evidence="1">
    <location>
        <begin position="258"/>
        <end position="271"/>
    </location>
</feature>
<reference evidence="4 5" key="1">
    <citation type="submission" date="2024-05" db="EMBL/GenBank/DDBJ databases">
        <title>Haplotype-resolved chromosome-level genome assembly of Huyou (Citrus changshanensis).</title>
        <authorList>
            <person name="Miao C."/>
            <person name="Chen W."/>
            <person name="Wu Y."/>
            <person name="Wang L."/>
            <person name="Zhao S."/>
            <person name="Grierson D."/>
            <person name="Xu C."/>
            <person name="Chen K."/>
        </authorList>
    </citation>
    <scope>NUCLEOTIDE SEQUENCE [LARGE SCALE GENOMIC DNA]</scope>
    <source>
        <strain evidence="4">01-14</strain>
        <tissue evidence="4">Leaf</tissue>
    </source>
</reference>
<feature type="region of interest" description="Disordered" evidence="1">
    <location>
        <begin position="258"/>
        <end position="351"/>
    </location>
</feature>
<protein>
    <recommendedName>
        <fullName evidence="6">CCHC-type domain-containing protein</fullName>
    </recommendedName>
</protein>
<dbReference type="AlphaFoldDB" id="A0AAP0MNT2"/>
<feature type="compositionally biased region" description="Basic and acidic residues" evidence="1">
    <location>
        <begin position="295"/>
        <end position="320"/>
    </location>
</feature>
<feature type="domain" description="Zinc knuckle CX2CX4HX4C" evidence="3">
    <location>
        <begin position="177"/>
        <end position="224"/>
    </location>
</feature>
<evidence type="ECO:0000313" key="4">
    <source>
        <dbReference type="EMBL" id="KAK9214145.1"/>
    </source>
</evidence>
<feature type="domain" description="DUF4283" evidence="2">
    <location>
        <begin position="38"/>
        <end position="109"/>
    </location>
</feature>
<keyword evidence="5" id="KW-1185">Reference proteome</keyword>
<dbReference type="InterPro" id="IPR040256">
    <property type="entry name" value="At4g02000-like"/>
</dbReference>
<dbReference type="Pfam" id="PF14111">
    <property type="entry name" value="DUF4283"/>
    <property type="match status" value="1"/>
</dbReference>
<dbReference type="EMBL" id="JBCGBO010000003">
    <property type="protein sequence ID" value="KAK9214145.1"/>
    <property type="molecule type" value="Genomic_DNA"/>
</dbReference>
<organism evidence="4 5">
    <name type="scientific">Citrus x changshan-huyou</name>
    <dbReference type="NCBI Taxonomy" id="2935761"/>
    <lineage>
        <taxon>Eukaryota</taxon>
        <taxon>Viridiplantae</taxon>
        <taxon>Streptophyta</taxon>
        <taxon>Embryophyta</taxon>
        <taxon>Tracheophyta</taxon>
        <taxon>Spermatophyta</taxon>
        <taxon>Magnoliopsida</taxon>
        <taxon>eudicotyledons</taxon>
        <taxon>Gunneridae</taxon>
        <taxon>Pentapetalae</taxon>
        <taxon>rosids</taxon>
        <taxon>malvids</taxon>
        <taxon>Sapindales</taxon>
        <taxon>Rutaceae</taxon>
        <taxon>Aurantioideae</taxon>
        <taxon>Citrus</taxon>
    </lineage>
</organism>